<dbReference type="Proteomes" id="UP001516351">
    <property type="component" value="Unassembled WGS sequence"/>
</dbReference>
<dbReference type="SUPFAM" id="SSF75620">
    <property type="entry name" value="Release factor"/>
    <property type="match status" value="1"/>
</dbReference>
<evidence type="ECO:0000256" key="1">
    <source>
        <dbReference type="ARBA" id="ARBA00010835"/>
    </source>
</evidence>
<dbReference type="PANTHER" id="PTHR43116:SF3">
    <property type="entry name" value="CLASS I PEPTIDE CHAIN RELEASE FACTOR"/>
    <property type="match status" value="1"/>
</dbReference>
<dbReference type="InterPro" id="IPR000352">
    <property type="entry name" value="Pep_chain_release_fac_I"/>
</dbReference>
<dbReference type="NCBIfam" id="TIGR00020">
    <property type="entry name" value="prfB"/>
    <property type="match status" value="1"/>
</dbReference>
<dbReference type="Gene3D" id="3.30.160.20">
    <property type="match status" value="1"/>
</dbReference>
<reference evidence="7 8" key="1">
    <citation type="submission" date="2020-06" db="EMBL/GenBank/DDBJ databases">
        <title>Synonyms of Asaia species.</title>
        <authorList>
            <person name="Sombolestani A."/>
        </authorList>
    </citation>
    <scope>NUCLEOTIDE SEQUENCE [LARGE SCALE GENOMIC DNA]</scope>
    <source>
        <strain evidence="7 8">LMG 27047</strain>
    </source>
</reference>
<dbReference type="PROSITE" id="PS00745">
    <property type="entry name" value="RF_PROK_I"/>
    <property type="match status" value="1"/>
</dbReference>
<sequence>MSAETEALSEQIKQSVALLRRHLDWDAAQTRLAELNHRVEDPDLWNDADAAQKLMRERTLLATQIEGVEKIERDTVDMLELVELAEEEQDQDTVAEAVATLRKLAEQANARQIESLLSGEADSNDCYIEVNAGAGGTEAQDWAEMMLRMYTRWAEQRGYKVTVMETSEGEQAGIKSATLLVTGANAYGWLKTEAGVHRLVRISPFDAAARRQTSFASVWVYPVVDDTIEIEVNDSDLKVDTFRASGAGGQHVNKTDSAIRITHIPTGIVVACQTDRSQHRNRATAMQMLKARMYEAELQKREAAAAQTEAAKTDIGWGHQIRSYVLAPYQLVKDLRTGVEKGNPDAVLDGALDDFMSAALAQRVGATRSEASATAQ</sequence>
<evidence type="ECO:0000259" key="6">
    <source>
        <dbReference type="PROSITE" id="PS00745"/>
    </source>
</evidence>
<keyword evidence="3 4" id="KW-0648">Protein biosynthesis</keyword>
<gene>
    <name evidence="4" type="primary">prfB</name>
    <name evidence="7" type="ORF">HW542_05300</name>
</gene>
<evidence type="ECO:0000313" key="7">
    <source>
        <dbReference type="EMBL" id="NVN46223.1"/>
    </source>
</evidence>
<keyword evidence="8" id="KW-1185">Reference proteome</keyword>
<dbReference type="Pfam" id="PF03462">
    <property type="entry name" value="PCRF"/>
    <property type="match status" value="1"/>
</dbReference>
<comment type="function">
    <text evidence="4">Peptide chain release factor 2 directs the termination of translation in response to the peptide chain termination codons UGA and UAA.</text>
</comment>
<dbReference type="Gene3D" id="3.30.70.1660">
    <property type="match status" value="1"/>
</dbReference>
<feature type="domain" description="Prokaryotic-type class I peptide chain release factors" evidence="6">
    <location>
        <begin position="243"/>
        <end position="259"/>
    </location>
</feature>
<protein>
    <recommendedName>
        <fullName evidence="4 5">Peptide chain release factor 2</fullName>
        <shortName evidence="4">RF-2</shortName>
    </recommendedName>
</protein>
<comment type="PTM">
    <text evidence="4">Methylated by PrmC. Methylation increases the termination efficiency of RF2.</text>
</comment>
<dbReference type="EMBL" id="JABXXV010000002">
    <property type="protein sequence ID" value="NVN46223.1"/>
    <property type="molecule type" value="Genomic_DNA"/>
</dbReference>
<evidence type="ECO:0000256" key="3">
    <source>
        <dbReference type="ARBA" id="ARBA00022917"/>
    </source>
</evidence>
<dbReference type="SMART" id="SM00937">
    <property type="entry name" value="PCRF"/>
    <property type="match status" value="1"/>
</dbReference>
<proteinExistence type="inferred from homology"/>
<evidence type="ECO:0000256" key="4">
    <source>
        <dbReference type="HAMAP-Rule" id="MF_00094"/>
    </source>
</evidence>
<comment type="similarity">
    <text evidence="1 4">Belongs to the prokaryotic/mitochondrial release factor family.</text>
</comment>
<evidence type="ECO:0000256" key="5">
    <source>
        <dbReference type="NCBIfam" id="TIGR00020"/>
    </source>
</evidence>
<comment type="subcellular location">
    <subcellularLocation>
        <location evidence="4">Cytoplasm</location>
    </subcellularLocation>
</comment>
<comment type="caution">
    <text evidence="7">The sequence shown here is derived from an EMBL/GenBank/DDBJ whole genome shotgun (WGS) entry which is preliminary data.</text>
</comment>
<dbReference type="PANTHER" id="PTHR43116">
    <property type="entry name" value="PEPTIDE CHAIN RELEASE FACTOR 2"/>
    <property type="match status" value="1"/>
</dbReference>
<organism evidence="7 8">
    <name type="scientific">Asaia spathodeae</name>
    <dbReference type="NCBI Taxonomy" id="657016"/>
    <lineage>
        <taxon>Bacteria</taxon>
        <taxon>Pseudomonadati</taxon>
        <taxon>Pseudomonadota</taxon>
        <taxon>Alphaproteobacteria</taxon>
        <taxon>Acetobacterales</taxon>
        <taxon>Acetobacteraceae</taxon>
        <taxon>Asaia</taxon>
    </lineage>
</organism>
<feature type="modified residue" description="N5-methylglutamine" evidence="4">
    <location>
        <position position="250"/>
    </location>
</feature>
<evidence type="ECO:0000313" key="8">
    <source>
        <dbReference type="Proteomes" id="UP001516351"/>
    </source>
</evidence>
<dbReference type="InterPro" id="IPR005139">
    <property type="entry name" value="PCRF"/>
</dbReference>
<dbReference type="InterPro" id="IPR045853">
    <property type="entry name" value="Pep_chain_release_fac_I_sf"/>
</dbReference>
<keyword evidence="4" id="KW-0963">Cytoplasm</keyword>
<accession>A0ABX2P2S4</accession>
<keyword evidence="2 4" id="KW-0488">Methylation</keyword>
<dbReference type="Pfam" id="PF00472">
    <property type="entry name" value="RF-1"/>
    <property type="match status" value="1"/>
</dbReference>
<dbReference type="Gene3D" id="1.20.58.410">
    <property type="entry name" value="Release factor"/>
    <property type="match status" value="1"/>
</dbReference>
<evidence type="ECO:0000256" key="2">
    <source>
        <dbReference type="ARBA" id="ARBA00022481"/>
    </source>
</evidence>
<dbReference type="InterPro" id="IPR004374">
    <property type="entry name" value="PrfB"/>
</dbReference>
<name>A0ABX2P2S4_9PROT</name>
<dbReference type="RefSeq" id="WP_188425487.1">
    <property type="nucleotide sequence ID" value="NZ_JABXXT010000005.1"/>
</dbReference>
<dbReference type="HAMAP" id="MF_00094">
    <property type="entry name" value="Rel_fac_2"/>
    <property type="match status" value="1"/>
</dbReference>